<evidence type="ECO:0000313" key="4">
    <source>
        <dbReference type="EMBL" id="MFC0424186.1"/>
    </source>
</evidence>
<name>A0ABV6K462_9LACO</name>
<organism evidence="4 5">
    <name type="scientific">Lactiplantibacillus plajomi</name>
    <dbReference type="NCBI Taxonomy" id="1457217"/>
    <lineage>
        <taxon>Bacteria</taxon>
        <taxon>Bacillati</taxon>
        <taxon>Bacillota</taxon>
        <taxon>Bacilli</taxon>
        <taxon>Lactobacillales</taxon>
        <taxon>Lactobacillaceae</taxon>
        <taxon>Lactiplantibacillus</taxon>
    </lineage>
</organism>
<feature type="signal peptide" evidence="3">
    <location>
        <begin position="1"/>
        <end position="23"/>
    </location>
</feature>
<evidence type="ECO:0000313" key="5">
    <source>
        <dbReference type="Proteomes" id="UP001589855"/>
    </source>
</evidence>
<dbReference type="Proteomes" id="UP001589855">
    <property type="component" value="Unassembled WGS sequence"/>
</dbReference>
<accession>A0ABV6K462</accession>
<feature type="chain" id="PRO_5046948663" evidence="3">
    <location>
        <begin position="24"/>
        <end position="145"/>
    </location>
</feature>
<reference evidence="4 5" key="1">
    <citation type="submission" date="2024-09" db="EMBL/GenBank/DDBJ databases">
        <authorList>
            <person name="Sun Q."/>
            <person name="Mori K."/>
        </authorList>
    </citation>
    <scope>NUCLEOTIDE SEQUENCE [LARGE SCALE GENOMIC DNA]</scope>
    <source>
        <strain evidence="4 5">TBRC 4575</strain>
    </source>
</reference>
<gene>
    <name evidence="4" type="ORF">ACFFGS_08655</name>
</gene>
<evidence type="ECO:0000256" key="1">
    <source>
        <dbReference type="SAM" id="MobiDB-lite"/>
    </source>
</evidence>
<sequence length="145" mass="15407">MKRLIQVLMLASAWCVFGLSAQADTTGTTNVQTSFYAGPATGTSHHAGNAQIPAGQQPTRVPATGATGNDHRGSASGRQTTTANAARPTTLKDWLAQATDAGRLPQTSEQRAWLFGLLGGLLLIAAILGRLIWRELRSKKRGWLV</sequence>
<keyword evidence="2" id="KW-1133">Transmembrane helix</keyword>
<proteinExistence type="predicted"/>
<comment type="caution">
    <text evidence="4">The sequence shown here is derived from an EMBL/GenBank/DDBJ whole genome shotgun (WGS) entry which is preliminary data.</text>
</comment>
<dbReference type="EMBL" id="JBHLUK010000068">
    <property type="protein sequence ID" value="MFC0424186.1"/>
    <property type="molecule type" value="Genomic_DNA"/>
</dbReference>
<dbReference type="NCBIfam" id="TIGR01167">
    <property type="entry name" value="LPXTG_anchor"/>
    <property type="match status" value="1"/>
</dbReference>
<keyword evidence="2" id="KW-0472">Membrane</keyword>
<feature type="region of interest" description="Disordered" evidence="1">
    <location>
        <begin position="40"/>
        <end position="87"/>
    </location>
</feature>
<dbReference type="RefSeq" id="WP_170178245.1">
    <property type="nucleotide sequence ID" value="NZ_BAABRM010000014.1"/>
</dbReference>
<keyword evidence="3" id="KW-0732">Signal</keyword>
<keyword evidence="5" id="KW-1185">Reference proteome</keyword>
<keyword evidence="2" id="KW-0812">Transmembrane</keyword>
<evidence type="ECO:0000256" key="3">
    <source>
        <dbReference type="SAM" id="SignalP"/>
    </source>
</evidence>
<protein>
    <submittedName>
        <fullName evidence="4">LPXTG cell wall anchor domain-containing protein</fullName>
    </submittedName>
</protein>
<feature type="transmembrane region" description="Helical" evidence="2">
    <location>
        <begin position="112"/>
        <end position="133"/>
    </location>
</feature>
<evidence type="ECO:0000256" key="2">
    <source>
        <dbReference type="SAM" id="Phobius"/>
    </source>
</evidence>